<evidence type="ECO:0000313" key="7">
    <source>
        <dbReference type="EMBL" id="OWJ83019.1"/>
    </source>
</evidence>
<evidence type="ECO:0000259" key="4">
    <source>
        <dbReference type="Pfam" id="PF05378"/>
    </source>
</evidence>
<dbReference type="OrthoDB" id="9759608at2"/>
<dbReference type="GO" id="GO:0005829">
    <property type="term" value="C:cytosol"/>
    <property type="evidence" value="ECO:0007669"/>
    <property type="project" value="TreeGrafter"/>
</dbReference>
<dbReference type="InterPro" id="IPR008040">
    <property type="entry name" value="Hydant_A_N"/>
</dbReference>
<dbReference type="EMBL" id="NIPX01000023">
    <property type="protein sequence ID" value="OWJ83019.1"/>
    <property type="molecule type" value="Genomic_DNA"/>
</dbReference>
<dbReference type="Pfam" id="PF05378">
    <property type="entry name" value="Hydant_A_N"/>
    <property type="match status" value="1"/>
</dbReference>
<dbReference type="InterPro" id="IPR002821">
    <property type="entry name" value="Hydantoinase_A"/>
</dbReference>
<dbReference type="InterPro" id="IPR003692">
    <property type="entry name" value="Hydantoinase_B"/>
</dbReference>
<name>A0A212ANI2_9RHOB</name>
<keyword evidence="9" id="KW-1185">Reference proteome</keyword>
<feature type="domain" description="Acetophenone carboxylase-like C-terminal" evidence="5">
    <location>
        <begin position="518"/>
        <end position="685"/>
    </location>
</feature>
<feature type="domain" description="Hydantoinase A/oxoprolinase" evidence="2">
    <location>
        <begin position="208"/>
        <end position="501"/>
    </location>
</feature>
<dbReference type="GO" id="GO:0017168">
    <property type="term" value="F:5-oxoprolinase (ATP-hydrolyzing) activity"/>
    <property type="evidence" value="ECO:0007669"/>
    <property type="project" value="TreeGrafter"/>
</dbReference>
<accession>A0A212ANI2</accession>
<feature type="domain" description="Hydantoinase/oxoprolinase N-terminal" evidence="4">
    <location>
        <begin position="9"/>
        <end position="187"/>
    </location>
</feature>
<evidence type="ECO:0000313" key="6">
    <source>
        <dbReference type="EMBL" id="OWJ73846.1"/>
    </source>
</evidence>
<evidence type="ECO:0000259" key="2">
    <source>
        <dbReference type="Pfam" id="PF01968"/>
    </source>
</evidence>
<dbReference type="Pfam" id="PF19278">
    <property type="entry name" value="Hydant_A_C"/>
    <property type="match status" value="1"/>
</dbReference>
<dbReference type="PANTHER" id="PTHR11365:SF23">
    <property type="entry name" value="HYPOTHETICAL 5-OXOPROLINASE (EUROFUNG)-RELATED"/>
    <property type="match status" value="1"/>
</dbReference>
<reference evidence="8 9" key="1">
    <citation type="submission" date="2016-11" db="EMBL/GenBank/DDBJ databases">
        <title>Comparison of Traditional DNA-DNA Hybridization with In Silico Genomic Analysis.</title>
        <authorList>
            <person name="Nicholson A.C."/>
            <person name="Sammons S."/>
            <person name="Humrighouse B.W."/>
            <person name="Graziano J."/>
            <person name="Lasker B."/>
            <person name="Whitney A.M."/>
            <person name="Mcquiston J.R."/>
        </authorList>
    </citation>
    <scope>NUCLEOTIDE SEQUENCE [LARGE SCALE GENOMIC DNA]</scope>
    <source>
        <strain evidence="6 9">H1892</strain>
        <strain evidence="7 8">H2381</strain>
    </source>
</reference>
<evidence type="ECO:0000313" key="9">
    <source>
        <dbReference type="Proteomes" id="UP000214673"/>
    </source>
</evidence>
<evidence type="ECO:0000259" key="3">
    <source>
        <dbReference type="Pfam" id="PF02538"/>
    </source>
</evidence>
<dbReference type="STRING" id="366616.CG51_16890"/>
<comment type="caution">
    <text evidence="7">The sequence shown here is derived from an EMBL/GenBank/DDBJ whole genome shotgun (WGS) entry which is preliminary data.</text>
</comment>
<protein>
    <submittedName>
        <fullName evidence="7">Methylhydantoinase</fullName>
    </submittedName>
</protein>
<dbReference type="InterPro" id="IPR049517">
    <property type="entry name" value="ACX-like_C"/>
</dbReference>
<organism evidence="7 8">
    <name type="scientific">Haematobacter missouriensis</name>
    <dbReference type="NCBI Taxonomy" id="366616"/>
    <lineage>
        <taxon>Bacteria</taxon>
        <taxon>Pseudomonadati</taxon>
        <taxon>Pseudomonadota</taxon>
        <taxon>Alphaproteobacteria</taxon>
        <taxon>Rhodobacterales</taxon>
        <taxon>Paracoccaceae</taxon>
        <taxon>Haematobacter</taxon>
    </lineage>
</organism>
<dbReference type="InterPro" id="IPR043129">
    <property type="entry name" value="ATPase_NBD"/>
</dbReference>
<dbReference type="Pfam" id="PF01968">
    <property type="entry name" value="Hydantoinase_A"/>
    <property type="match status" value="1"/>
</dbReference>
<evidence type="ECO:0000259" key="5">
    <source>
        <dbReference type="Pfam" id="PF19278"/>
    </source>
</evidence>
<evidence type="ECO:0000313" key="8">
    <source>
        <dbReference type="Proteomes" id="UP000196640"/>
    </source>
</evidence>
<dbReference type="Proteomes" id="UP000196640">
    <property type="component" value="Unassembled WGS sequence"/>
</dbReference>
<feature type="domain" description="Hydantoinase B/oxoprolinase" evidence="3">
    <location>
        <begin position="720"/>
        <end position="1238"/>
    </location>
</feature>
<dbReference type="GO" id="GO:0006749">
    <property type="term" value="P:glutathione metabolic process"/>
    <property type="evidence" value="ECO:0007669"/>
    <property type="project" value="TreeGrafter"/>
</dbReference>
<gene>
    <name evidence="7" type="ORF">CDV52_13660</name>
    <name evidence="6" type="ORF">CDV53_14840</name>
</gene>
<evidence type="ECO:0000256" key="1">
    <source>
        <dbReference type="ARBA" id="ARBA00010403"/>
    </source>
</evidence>
<comment type="similarity">
    <text evidence="1">Belongs to the oxoprolinase family.</text>
</comment>
<dbReference type="Pfam" id="PF02538">
    <property type="entry name" value="Hydantoinase_B"/>
    <property type="match status" value="1"/>
</dbReference>
<dbReference type="RefSeq" id="WP_035747105.1">
    <property type="nucleotide sequence ID" value="NZ_CALUEG010000035.1"/>
</dbReference>
<dbReference type="EMBL" id="NIPV01000087">
    <property type="protein sequence ID" value="OWJ73846.1"/>
    <property type="molecule type" value="Genomic_DNA"/>
</dbReference>
<dbReference type="Proteomes" id="UP000214673">
    <property type="component" value="Unassembled WGS sequence"/>
</dbReference>
<dbReference type="PANTHER" id="PTHR11365">
    <property type="entry name" value="5-OXOPROLINASE RELATED"/>
    <property type="match status" value="1"/>
</dbReference>
<sequence>MTFSANRWRVGFDIGGTFTDFVLYDAQDASVTLHKRLTTPHDPSEAALKGLKELLDLRGISHADVAEIVHGTTLVTNAVIERKGVQLGLVTTQGFRDVLEMGTEQRYDIYDLFVTFPEPMVSRDLRLEVAERLDARGHVVTPLDEPAVLESARELVAQGCEAIAVVFLHSYMNPAHERRAADIIRAEFPELAVSVSSEVVAEMGEYQRCVTTCANAFVQPLMHRYLTKLEAALRADGFSGSLRLMHSAGGLVSLETARDFPIRLLESGPAGGGLATALFGEKAGLADVISFDMGGTTAKACMIEHGRAEVAPMMEAARVHRFTKGSGLPIKAPVIEMIEIGAGGGSIAAIDEVGLLKVGPHSAGSDPGPACYGMGGKKPTVTDANLVLGYYDPGFFLGGRMTLDLSAARAAVARVAEPLGLTVEEAALGIHKVVVESMAAAARVHLVERGKDPRAYAMVGFGGAGPAHAVDVARAMGIGQVLIPPASGAASALGFLAAPLSFEGVRSLRIELAPGFDAEAVNTVLGKLEEEGLHHLTRAGIGAGEAVVERTADMRLVGQMHDISVRLPAGRIGEAELPEIRDAFVAAYSARYAAPFDGARFESVNFRVRVAGPTPALALTGAAGGGDLAAKVKGSRTCWFDGGAFETRVYDRYALTGGDEIAGPAIIEERESTTVVGPLDRVSIDAGLNLCVHVGALKTAEAVITADMDRADAVARIQSDPIGLEIMWSRLVNVVEEMWLTVCRTAFSLVIAEAQDFACELLDKDGETLAHSPRAMPVFNLTLPRAVKALLARYPAETLKPGDVLITNDPWLCAGHLFDIAIVTPAFRNGRLVGLMGTVGHVSDIGGTKDSLHAREIYEEGLQIPPMKLFDAGQPNETLVEMIRQNVRNGEQVLGDIFSFVAANALGAERLTAFMRDYGMDDLGALAEVVQGLSEKAMRDAIRAIPDGDYRSFITNNPLGEKIEYPVLVNVQGDSITVDFDGVPPQLPQGGLNSTLNYTAAHATYPLKCMLTPTVRGNAGCYRPFTVTAPEGSILNPTYPAAVNLRTRTGWYIAPNIFMALAKAAPAQVQSFTGLAVAANVYGRDAEGRFYSDMLFCGGGQGGSARGDGHSALLWPTSAANTSIELMESRVPILITGKGYLPDSGGPGKARGGLGQIVTFRKRDDDGQPTLVSLYPEGVDNPIPGLFGGQPGGGARGRIVSPDGTVIHDCGTGALVEIRTTGEIVEFVLAGGAGYGNPAERDTAAISRDIALGYVTPAHAARHYRVEDEKPAPADHDRVGA</sequence>
<proteinExistence type="inferred from homology"/>
<dbReference type="InterPro" id="IPR045079">
    <property type="entry name" value="Oxoprolinase-like"/>
</dbReference>
<dbReference type="SUPFAM" id="SSF53067">
    <property type="entry name" value="Actin-like ATPase domain"/>
    <property type="match status" value="1"/>
</dbReference>